<feature type="region of interest" description="Disordered" evidence="1">
    <location>
        <begin position="39"/>
        <end position="68"/>
    </location>
</feature>
<sequence>MLCRQFTTSAARAATKKNNLFNALFKQKRPRPRIPQTEDEIMAPLPPNTAKAAFSGTPPRPANKRPPKMVEVTRKQGLRGLLSSIFKTDQSSHRTAQRFRQEKLSNIGLNQVKFLNTDSITNILYWYTVDMKFNQSDFQRLLPDKNLRVGSYDPQFDTIDIEVHRARNPVNLTRWMGYFLTFKSKDAAMVYYQETLGAELCGMPLKLRFVEPSIRGYTSPLLDKAPGVSRHSHALILGLPVGYSETTILRVLWDYDLIDDDKLAVQRVPVDRVKYGGSPFVLRFKSEEEADRFVKDYNQQIFPYTSSRVLCEVVD</sequence>
<evidence type="ECO:0000313" key="3">
    <source>
        <dbReference type="Proteomes" id="UP000238350"/>
    </source>
</evidence>
<evidence type="ECO:0000313" key="2">
    <source>
        <dbReference type="EMBL" id="PRT53039.1"/>
    </source>
</evidence>
<dbReference type="EMBL" id="NDIQ01000001">
    <property type="protein sequence ID" value="PRT53039.1"/>
    <property type="molecule type" value="Genomic_DNA"/>
</dbReference>
<reference evidence="2 3" key="1">
    <citation type="submission" date="2017-04" db="EMBL/GenBank/DDBJ databases">
        <title>Genome sequencing of [Candida] sorbophila.</title>
        <authorList>
            <person name="Ahn J.O."/>
        </authorList>
    </citation>
    <scope>NUCLEOTIDE SEQUENCE [LARGE SCALE GENOMIC DNA]</scope>
    <source>
        <strain evidence="2 3">DS02</strain>
    </source>
</reference>
<gene>
    <name evidence="2" type="ORF">B9G98_00659</name>
</gene>
<dbReference type="AlphaFoldDB" id="A0A2T0FDM3"/>
<protein>
    <recommendedName>
        <fullName evidence="4">Protein PET54</fullName>
    </recommendedName>
</protein>
<organism evidence="2 3">
    <name type="scientific">Wickerhamiella sorbophila</name>
    <dbReference type="NCBI Taxonomy" id="45607"/>
    <lineage>
        <taxon>Eukaryota</taxon>
        <taxon>Fungi</taxon>
        <taxon>Dikarya</taxon>
        <taxon>Ascomycota</taxon>
        <taxon>Saccharomycotina</taxon>
        <taxon>Dipodascomycetes</taxon>
        <taxon>Dipodascales</taxon>
        <taxon>Trichomonascaceae</taxon>
        <taxon>Wickerhamiella</taxon>
    </lineage>
</organism>
<evidence type="ECO:0008006" key="4">
    <source>
        <dbReference type="Google" id="ProtNLM"/>
    </source>
</evidence>
<dbReference type="GeneID" id="36514408"/>
<accession>A0A2T0FDM3</accession>
<comment type="caution">
    <text evidence="2">The sequence shown here is derived from an EMBL/GenBank/DDBJ whole genome shotgun (WGS) entry which is preliminary data.</text>
</comment>
<proteinExistence type="predicted"/>
<dbReference type="Proteomes" id="UP000238350">
    <property type="component" value="Unassembled WGS sequence"/>
</dbReference>
<evidence type="ECO:0000256" key="1">
    <source>
        <dbReference type="SAM" id="MobiDB-lite"/>
    </source>
</evidence>
<dbReference type="OrthoDB" id="4095921at2759"/>
<name>A0A2T0FDM3_9ASCO</name>
<dbReference type="RefSeq" id="XP_024662985.1">
    <property type="nucleotide sequence ID" value="XM_024807217.1"/>
</dbReference>
<keyword evidence="3" id="KW-1185">Reference proteome</keyword>